<name>A0A037ZL52_9RHOB</name>
<organism evidence="3 4">
    <name type="scientific">Actibacterium mucosum KCTC 23349</name>
    <dbReference type="NCBI Taxonomy" id="1454373"/>
    <lineage>
        <taxon>Bacteria</taxon>
        <taxon>Pseudomonadati</taxon>
        <taxon>Pseudomonadota</taxon>
        <taxon>Alphaproteobacteria</taxon>
        <taxon>Rhodobacterales</taxon>
        <taxon>Roseobacteraceae</taxon>
        <taxon>Actibacterium</taxon>
    </lineage>
</organism>
<keyword evidence="2" id="KW-0964">Secreted</keyword>
<dbReference type="InterPro" id="IPR001343">
    <property type="entry name" value="Hemolysn_Ca-bd"/>
</dbReference>
<dbReference type="GO" id="GO:0005509">
    <property type="term" value="F:calcium ion binding"/>
    <property type="evidence" value="ECO:0007669"/>
    <property type="project" value="InterPro"/>
</dbReference>
<evidence type="ECO:0000313" key="3">
    <source>
        <dbReference type="EMBL" id="KAJ56819.1"/>
    </source>
</evidence>
<dbReference type="STRING" id="1454373.ACMU_07725"/>
<evidence type="ECO:0000256" key="1">
    <source>
        <dbReference type="ARBA" id="ARBA00004613"/>
    </source>
</evidence>
<dbReference type="InterPro" id="IPR011049">
    <property type="entry name" value="Serralysin-like_metalloprot_C"/>
</dbReference>
<dbReference type="Pfam" id="PF00353">
    <property type="entry name" value="HemolysinCabind"/>
    <property type="match status" value="5"/>
</dbReference>
<accession>A0A037ZL52</accession>
<dbReference type="InterPro" id="IPR050557">
    <property type="entry name" value="RTX_toxin/Mannuronan_C5-epim"/>
</dbReference>
<dbReference type="Gene3D" id="3.20.20.80">
    <property type="entry name" value="Glycosidases"/>
    <property type="match status" value="1"/>
</dbReference>
<dbReference type="PANTHER" id="PTHR38340">
    <property type="entry name" value="S-LAYER PROTEIN"/>
    <property type="match status" value="1"/>
</dbReference>
<dbReference type="SUPFAM" id="SSF51445">
    <property type="entry name" value="(Trans)glycosidases"/>
    <property type="match status" value="1"/>
</dbReference>
<dbReference type="Proteomes" id="UP000026249">
    <property type="component" value="Unassembled WGS sequence"/>
</dbReference>
<dbReference type="PANTHER" id="PTHR38340:SF1">
    <property type="entry name" value="S-LAYER PROTEIN"/>
    <property type="match status" value="1"/>
</dbReference>
<dbReference type="PRINTS" id="PR00313">
    <property type="entry name" value="CABNDNGRPT"/>
</dbReference>
<protein>
    <recommendedName>
        <fullName evidence="5">Calcium-binding protein</fullName>
    </recommendedName>
</protein>
<evidence type="ECO:0000313" key="4">
    <source>
        <dbReference type="Proteomes" id="UP000026249"/>
    </source>
</evidence>
<dbReference type="PROSITE" id="PS00330">
    <property type="entry name" value="HEMOLYSIN_CALCIUM"/>
    <property type="match status" value="2"/>
</dbReference>
<dbReference type="InterPro" id="IPR018511">
    <property type="entry name" value="Hemolysin-typ_Ca-bd_CS"/>
</dbReference>
<dbReference type="InterPro" id="IPR017853">
    <property type="entry name" value="GH"/>
</dbReference>
<dbReference type="SUPFAM" id="SSF51120">
    <property type="entry name" value="beta-Roll"/>
    <property type="match status" value="3"/>
</dbReference>
<dbReference type="Gene3D" id="2.150.10.10">
    <property type="entry name" value="Serralysin-like metalloprotease, C-terminal"/>
    <property type="match status" value="4"/>
</dbReference>
<sequence>MSDTAGLNIINLQVRADEVLDYDKGQPGTLIDPETGELFRRMSDQNKATDKKYYLWHSEFQTLPMGLGNFDRHAQNYAEGLKATLGQTEINTLRLPFNEYSFDETGALHSRYETFLREVTVGDGQFDVIFGYFGGDAQRFGGGYDPDKTAQQIFDALEGPIYNGISDGWTLLLNWLDHPENAAVREAVVGAEIVNEPATYLRAGVRSETQEGEDAALVLYAQHMVALGQMIDARIDTPILVGGYAFSAQFKPFAEVMVDDRSVLNYIRDGLGEDLIWSSHFYPKWQGGKQARRVEDMHAVFEDVYGVLEDDNILVTETNVQGIGAINWSGVDQNQALFAEAMDWFTDNGIGIAWFPGAQTGASHLMSYNNDGAPTISHPPSLAIALNVYSADEAPQAHAGDQQVDAWQLALRNMRNEDLSIDANGDGFAESRGGDRVYEADGTMAGFAFGYGGADNVRGAESIDFLYGGTGADRVEGAGAGDFLFGQAGDDVLLGQAGPDKLFGGPGDDLLSGGTGANQLHGGNGADLFQIATGGQDVITDFDASEGDRVEINGDAMTLAQIASVAQVVDADIEGHGNDLLLEVAGARVLILDSHQSAVETVYAGDGDDLLEPAGGTSAYGDQVRAGAGDDKVLSGDGPDVVFGQAGNDWLEGGGDDDILSGGAGDDRIEGEGDDDVILGGDGKDSLRGGAGNDVLIDGPGLDDMEGGIGADVFVVTVGDGERDRIKDFRPSDGDLIDLGHWGAMPDLQPFTKKSVEVPGTWLVTLGNEALMVEVKGQGQNEPRPLEPRDFTFAATDYVLGTDDSERLSGGSGADGMLGLAAADLFVVGPADTVLDFEAGLDRIDVSGMASSFDQLVIVGKDGAFTIRAGAQSFAVTLHPTNLQAELSAIDFVF</sequence>
<dbReference type="OrthoDB" id="7749175at2"/>
<evidence type="ECO:0008006" key="5">
    <source>
        <dbReference type="Google" id="ProtNLM"/>
    </source>
</evidence>
<proteinExistence type="predicted"/>
<comment type="subcellular location">
    <subcellularLocation>
        <location evidence="1">Secreted</location>
    </subcellularLocation>
</comment>
<evidence type="ECO:0000256" key="2">
    <source>
        <dbReference type="ARBA" id="ARBA00022525"/>
    </source>
</evidence>
<dbReference type="AlphaFoldDB" id="A0A037ZL52"/>
<dbReference type="EMBL" id="JFKE01000002">
    <property type="protein sequence ID" value="KAJ56819.1"/>
    <property type="molecule type" value="Genomic_DNA"/>
</dbReference>
<comment type="caution">
    <text evidence="3">The sequence shown here is derived from an EMBL/GenBank/DDBJ whole genome shotgun (WGS) entry which is preliminary data.</text>
</comment>
<dbReference type="RefSeq" id="WP_051588024.1">
    <property type="nucleotide sequence ID" value="NZ_JFKE01000002.1"/>
</dbReference>
<gene>
    <name evidence="3" type="ORF">ACMU_07725</name>
</gene>
<dbReference type="GO" id="GO:0005576">
    <property type="term" value="C:extracellular region"/>
    <property type="evidence" value="ECO:0007669"/>
    <property type="project" value="UniProtKB-SubCell"/>
</dbReference>
<keyword evidence="4" id="KW-1185">Reference proteome</keyword>
<reference evidence="3 4" key="1">
    <citation type="submission" date="2014-03" db="EMBL/GenBank/DDBJ databases">
        <title>Draft Genome Sequence of Actibacterium mucosum KCTC 23349, a Marine Alphaproteobacterium with Complex Ionic Requirements Isolated from Mediterranean Seawater at Malvarrosa Beach, Valencia, Spain.</title>
        <authorList>
            <person name="Arahal D.R."/>
            <person name="Shao Z."/>
            <person name="Lai Q."/>
            <person name="Pujalte M.J."/>
        </authorList>
    </citation>
    <scope>NUCLEOTIDE SEQUENCE [LARGE SCALE GENOMIC DNA]</scope>
    <source>
        <strain evidence="3 4">KCTC 23349</strain>
    </source>
</reference>